<reference evidence="13" key="1">
    <citation type="submission" date="2025-08" db="UniProtKB">
        <authorList>
            <consortium name="RefSeq"/>
        </authorList>
    </citation>
    <scope>IDENTIFICATION</scope>
    <source>
        <tissue evidence="13">Gonads</tissue>
    </source>
</reference>
<feature type="region of interest" description="Disordered" evidence="8">
    <location>
        <begin position="324"/>
        <end position="478"/>
    </location>
</feature>
<dbReference type="GeneID" id="106155730"/>
<evidence type="ECO:0000256" key="4">
    <source>
        <dbReference type="ARBA" id="ARBA00022763"/>
    </source>
</evidence>
<evidence type="ECO:0000256" key="1">
    <source>
        <dbReference type="ARBA" id="ARBA00004123"/>
    </source>
</evidence>
<dbReference type="InterPro" id="IPR018325">
    <property type="entry name" value="Rad4/PNGase_transGLS-fold"/>
</dbReference>
<sequence length="1305" mass="146333">MKRGRKQQELANGSQRGHNEKQTTKAVNSQPERVKRRKVDKVTDEGGKFPQGNSKTKQNKGGRKSKSQNQKQQSDSNMSDNKLDKVYSTKLDIKTSKYFLSGDEAGAPEFPTSPPGGRTKKTTHRMDSPDVGFEQRKEKWASISTIGKVSAAVERSESTVKVLKRTHSDLTFLASHGIPKKTKLVSSKSDTSTLVEKVARKPRAGRVSRGPSSTSSSQPYAPICELLSEKLNQEAQLIKSERSNDGGSDLTTDVCNDVPKKTKLVSSKSDSAILRTKKVGKSGGKPRKVTVSRVLASSSTSQPYPPICELLSEKLNQEARLIKAAAKRSDKAVSSDELKSQILKDTGMPVVKLKKMSEKLKAKNQKKKSPSVEGKERMKEERTESHAKRTKTDSNDKIKRSKAEDNDSSKLKKTRSTKLKEEHKTNITSTKKKKTSDKKIQKMSAPKQSKKQNCEDQEDDSDGFEDVGDNVSGHDTNYSVDVTPLDLLLQHETDAPALKKEDPIVEDSDSDWEEVQDVPGSSKKPEKSQLPSKPIQITVEAPDLLGKKKKKGFDMEGYVRRMLNRRQKEIRENMHRVHLLCLLASGLQRSHLCNSPLLHSQALSLIPRGFLTTKPESYDSSSILKLVGWCSDKFQIVPGLDEIDTGLKEDVLVSRFESSSVASEQELVHIVVIVLRTLGLDARLVLSFQPISLKPPGKVSKVTLKETSPEVLSPSSSKSLPNSKTLQNGKKKKTETKQKEEDKNSKNAAKSAKTESKSKSKNLKSDSSGENKLLSSASKSEKSTENSSSDSKESKTSQRLKTKNHQKRKCASKVPVIDLSDPSSDEEWEEVVTPSGKFGNKDNSKSGIKSKKRAMRKNSENSGSDSDFDVEVIKFRSPERSGRGGKKTKQSNKKVVSSDSDDSVKITKTMVKEQGSDQWVEVYLESDGQWICIDCVNKRLPKPHELERNATQPVSYILGFENDGSVRDLTQKYVSKFSSHTRKLRTDQEWWTETLGPYRSTNLHREMRENEHLQMQQLKQPFPTSITEFKNHPLYALKRHLLKFEAIYPDTAVPLGYIKGEPIYARQCVHTLCSRQTWLKEALVVRVGEEPYKKVKARMTKNRARTNNEEPLLEVFGRWQCEDYIPPPAVDGKVPRNEYGNVELFKPSMLPAGTVHLQIPGLNRVAKKLDIDCAAAMTGWDFHSGWACPVLDGWIVCEEHKDILLAAWDEDQEEQERREAEKREKRVLTNWKTLVKGLLIKERLKRKYNLQAAPDLEDDPSCSQSTGETSGGEKAMDAALSWPRNRMEENNTALDQSHLFPSEKL</sequence>
<feature type="compositionally biased region" description="Basic residues" evidence="8">
    <location>
        <begin position="798"/>
        <end position="811"/>
    </location>
</feature>
<dbReference type="GO" id="GO:0003684">
    <property type="term" value="F:damaged DNA binding"/>
    <property type="evidence" value="ECO:0007669"/>
    <property type="project" value="InterPro"/>
</dbReference>
<feature type="region of interest" description="Disordered" evidence="8">
    <location>
        <begin position="237"/>
        <end position="261"/>
    </location>
</feature>
<dbReference type="GO" id="GO:0003697">
    <property type="term" value="F:single-stranded DNA binding"/>
    <property type="evidence" value="ECO:0007669"/>
    <property type="project" value="TreeGrafter"/>
</dbReference>
<evidence type="ECO:0000313" key="12">
    <source>
        <dbReference type="Proteomes" id="UP000085678"/>
    </source>
</evidence>
<dbReference type="InterPro" id="IPR036985">
    <property type="entry name" value="Transglutaminase-like_sf"/>
</dbReference>
<dbReference type="InterPro" id="IPR018327">
    <property type="entry name" value="BHD_2"/>
</dbReference>
<dbReference type="Pfam" id="PF10405">
    <property type="entry name" value="BHD_3"/>
    <property type="match status" value="1"/>
</dbReference>
<feature type="compositionally biased region" description="Acidic residues" evidence="8">
    <location>
        <begin position="504"/>
        <end position="516"/>
    </location>
</feature>
<comment type="similarity">
    <text evidence="2">Belongs to the XPC family.</text>
</comment>
<evidence type="ECO:0000313" key="13">
    <source>
        <dbReference type="RefSeq" id="XP_013386154.1"/>
    </source>
</evidence>
<feature type="compositionally biased region" description="Low complexity" evidence="8">
    <location>
        <begin position="709"/>
        <end position="726"/>
    </location>
</feature>
<feature type="region of interest" description="Disordered" evidence="8">
    <location>
        <begin position="498"/>
        <end position="533"/>
    </location>
</feature>
<evidence type="ECO:0000259" key="11">
    <source>
        <dbReference type="SMART" id="SM01032"/>
    </source>
</evidence>
<feature type="compositionally biased region" description="Basic and acidic residues" evidence="8">
    <location>
        <begin position="373"/>
        <end position="410"/>
    </location>
</feature>
<keyword evidence="6" id="KW-0234">DNA repair</keyword>
<dbReference type="Proteomes" id="UP000085678">
    <property type="component" value="Unplaced"/>
</dbReference>
<feature type="region of interest" description="Disordered" evidence="8">
    <location>
        <begin position="101"/>
        <end position="136"/>
    </location>
</feature>
<comment type="subcellular location">
    <subcellularLocation>
        <location evidence="1">Nucleus</location>
    </subcellularLocation>
</comment>
<dbReference type="GO" id="GO:0071942">
    <property type="term" value="C:XPC complex"/>
    <property type="evidence" value="ECO:0007669"/>
    <property type="project" value="TreeGrafter"/>
</dbReference>
<dbReference type="InterPro" id="IPR042488">
    <property type="entry name" value="Rad4_BHD3_sf"/>
</dbReference>
<dbReference type="InterPro" id="IPR018328">
    <property type="entry name" value="Rad4_beta-hairpin_dom3"/>
</dbReference>
<evidence type="ECO:0000259" key="10">
    <source>
        <dbReference type="SMART" id="SM01031"/>
    </source>
</evidence>
<evidence type="ECO:0000256" key="5">
    <source>
        <dbReference type="ARBA" id="ARBA00023125"/>
    </source>
</evidence>
<dbReference type="PANTHER" id="PTHR12135:SF0">
    <property type="entry name" value="DNA REPAIR PROTEIN COMPLEMENTING XP-C CELLS"/>
    <property type="match status" value="1"/>
</dbReference>
<feature type="compositionally biased region" description="Basic and acidic residues" evidence="8">
    <location>
        <begin position="735"/>
        <end position="745"/>
    </location>
</feature>
<dbReference type="FunFam" id="2.20.20.110:FF:000001">
    <property type="entry name" value="DNA repair protein complementing XP-C cells"/>
    <property type="match status" value="1"/>
</dbReference>
<dbReference type="OMA" id="LRVESEW"/>
<dbReference type="SUPFAM" id="SSF54001">
    <property type="entry name" value="Cysteine proteinases"/>
    <property type="match status" value="1"/>
</dbReference>
<dbReference type="Gene3D" id="3.90.260.10">
    <property type="entry name" value="Transglutaminase-like"/>
    <property type="match status" value="2"/>
</dbReference>
<evidence type="ECO:0000256" key="6">
    <source>
        <dbReference type="ARBA" id="ARBA00023204"/>
    </source>
</evidence>
<feature type="region of interest" description="Disordered" evidence="8">
    <location>
        <begin position="1255"/>
        <end position="1305"/>
    </location>
</feature>
<feature type="compositionally biased region" description="Basic residues" evidence="8">
    <location>
        <begin position="275"/>
        <end position="290"/>
    </location>
</feature>
<feature type="domain" description="Rad4 beta-hairpin" evidence="10">
    <location>
        <begin position="1072"/>
        <end position="1127"/>
    </location>
</feature>
<evidence type="ECO:0000259" key="9">
    <source>
        <dbReference type="SMART" id="SM01030"/>
    </source>
</evidence>
<dbReference type="InterPro" id="IPR018026">
    <property type="entry name" value="DNA_repair_Rad4-like"/>
</dbReference>
<feature type="compositionally biased region" description="Basic and acidic residues" evidence="8">
    <location>
        <begin position="324"/>
        <end position="339"/>
    </location>
</feature>
<keyword evidence="5" id="KW-0238">DNA-binding</keyword>
<evidence type="ECO:0000256" key="7">
    <source>
        <dbReference type="ARBA" id="ARBA00023242"/>
    </source>
</evidence>
<feature type="region of interest" description="Disordered" evidence="8">
    <location>
        <begin position="275"/>
        <end position="306"/>
    </location>
</feature>
<dbReference type="RefSeq" id="XP_013386154.1">
    <property type="nucleotide sequence ID" value="XM_013530700.1"/>
</dbReference>
<dbReference type="KEGG" id="lak:106155730"/>
<accession>A0A1S3HM95</accession>
<evidence type="ECO:0000256" key="8">
    <source>
        <dbReference type="SAM" id="MobiDB-lite"/>
    </source>
</evidence>
<feature type="compositionally biased region" description="Polar residues" evidence="8">
    <location>
        <begin position="245"/>
        <end position="254"/>
    </location>
</feature>
<feature type="region of interest" description="Disordered" evidence="8">
    <location>
        <begin position="184"/>
        <end position="220"/>
    </location>
</feature>
<dbReference type="SMART" id="SM01031">
    <property type="entry name" value="BHD_2"/>
    <property type="match status" value="1"/>
</dbReference>
<dbReference type="Gene3D" id="3.30.70.2460">
    <property type="entry name" value="Rad4, beta-hairpin domain BHD3"/>
    <property type="match status" value="1"/>
</dbReference>
<evidence type="ECO:0000256" key="3">
    <source>
        <dbReference type="ARBA" id="ARBA00022553"/>
    </source>
</evidence>
<protein>
    <submittedName>
        <fullName evidence="13">DNA repair protein complementing XP-C cells homolog</fullName>
    </submittedName>
</protein>
<dbReference type="OrthoDB" id="300780at2759"/>
<dbReference type="InParanoid" id="A0A1S3HM95"/>
<feature type="region of interest" description="Disordered" evidence="8">
    <location>
        <begin position="1"/>
        <end position="84"/>
    </location>
</feature>
<keyword evidence="4" id="KW-0227">DNA damage</keyword>
<feature type="compositionally biased region" description="Basic and acidic residues" evidence="8">
    <location>
        <begin position="779"/>
        <end position="796"/>
    </location>
</feature>
<dbReference type="Gene3D" id="2.20.20.110">
    <property type="entry name" value="Rad4, beta-hairpin domain BHD1"/>
    <property type="match status" value="1"/>
</dbReference>
<dbReference type="STRING" id="7574.A0A1S3HM95"/>
<dbReference type="Pfam" id="PF03835">
    <property type="entry name" value="Rad4"/>
    <property type="match status" value="1"/>
</dbReference>
<dbReference type="InterPro" id="IPR038765">
    <property type="entry name" value="Papain-like_cys_pep_sf"/>
</dbReference>
<dbReference type="SMART" id="SM01030">
    <property type="entry name" value="BHD_1"/>
    <property type="match status" value="1"/>
</dbReference>
<feature type="compositionally biased region" description="Acidic residues" evidence="8">
    <location>
        <begin position="455"/>
        <end position="468"/>
    </location>
</feature>
<dbReference type="SMART" id="SM01032">
    <property type="entry name" value="BHD_3"/>
    <property type="match status" value="1"/>
</dbReference>
<dbReference type="PANTHER" id="PTHR12135">
    <property type="entry name" value="DNA REPAIR PROTEIN XP-C / RAD4"/>
    <property type="match status" value="1"/>
</dbReference>
<feature type="compositionally biased region" description="Low complexity" evidence="8">
    <location>
        <begin position="67"/>
        <end position="80"/>
    </location>
</feature>
<feature type="compositionally biased region" description="Basic and acidic residues" evidence="8">
    <location>
        <begin position="124"/>
        <end position="136"/>
    </location>
</feature>
<feature type="domain" description="Rad4 beta-hairpin" evidence="11">
    <location>
        <begin position="1134"/>
        <end position="1208"/>
    </location>
</feature>
<feature type="domain" description="Rad4 beta-hairpin" evidence="9">
    <location>
        <begin position="1018"/>
        <end position="1070"/>
    </location>
</feature>
<dbReference type="GO" id="GO:0006289">
    <property type="term" value="P:nucleotide-excision repair"/>
    <property type="evidence" value="ECO:0007669"/>
    <property type="project" value="InterPro"/>
</dbReference>
<name>A0A1S3HM95_LINAN</name>
<keyword evidence="12" id="KW-1185">Reference proteome</keyword>
<feature type="compositionally biased region" description="Polar residues" evidence="8">
    <location>
        <begin position="184"/>
        <end position="194"/>
    </location>
</feature>
<dbReference type="GO" id="GO:0005737">
    <property type="term" value="C:cytoplasm"/>
    <property type="evidence" value="ECO:0007669"/>
    <property type="project" value="TreeGrafter"/>
</dbReference>
<dbReference type="Pfam" id="PF10404">
    <property type="entry name" value="BHD_2"/>
    <property type="match status" value="1"/>
</dbReference>
<gene>
    <name evidence="13" type="primary">LOC106155730</name>
</gene>
<dbReference type="NCBIfam" id="TIGR00605">
    <property type="entry name" value="rad4"/>
    <property type="match status" value="1"/>
</dbReference>
<dbReference type="InterPro" id="IPR004583">
    <property type="entry name" value="DNA_repair_Rad4"/>
</dbReference>
<dbReference type="FunFam" id="3.30.70.2460:FF:000001">
    <property type="entry name" value="DNA repair protein Rad4 family"/>
    <property type="match status" value="1"/>
</dbReference>
<dbReference type="GO" id="GO:0000111">
    <property type="term" value="C:nucleotide-excision repair factor 2 complex"/>
    <property type="evidence" value="ECO:0007669"/>
    <property type="project" value="TreeGrafter"/>
</dbReference>
<feature type="compositionally biased region" description="Basic and acidic residues" evidence="8">
    <location>
        <begin position="871"/>
        <end position="882"/>
    </location>
</feature>
<feature type="compositionally biased region" description="Basic residues" evidence="8">
    <location>
        <begin position="883"/>
        <end position="892"/>
    </location>
</feature>
<evidence type="ECO:0000256" key="2">
    <source>
        <dbReference type="ARBA" id="ARBA00009525"/>
    </source>
</evidence>
<feature type="compositionally biased region" description="Basic and acidic residues" evidence="8">
    <location>
        <begin position="752"/>
        <end position="769"/>
    </location>
</feature>
<keyword evidence="3" id="KW-0597">Phosphoprotein</keyword>
<dbReference type="FunCoup" id="A0A1S3HM95">
    <property type="interactions" value="1979"/>
</dbReference>
<feature type="region of interest" description="Disordered" evidence="8">
    <location>
        <begin position="705"/>
        <end position="903"/>
    </location>
</feature>
<proteinExistence type="inferred from homology"/>
<feature type="compositionally biased region" description="Basic residues" evidence="8">
    <location>
        <begin position="57"/>
        <end position="66"/>
    </location>
</feature>
<dbReference type="GO" id="GO:0006298">
    <property type="term" value="P:mismatch repair"/>
    <property type="evidence" value="ECO:0007669"/>
    <property type="project" value="TreeGrafter"/>
</dbReference>
<keyword evidence="7" id="KW-0539">Nucleus</keyword>
<organism evidence="12 13">
    <name type="scientific">Lingula anatina</name>
    <name type="common">Brachiopod</name>
    <name type="synonym">Lingula unguis</name>
    <dbReference type="NCBI Taxonomy" id="7574"/>
    <lineage>
        <taxon>Eukaryota</taxon>
        <taxon>Metazoa</taxon>
        <taxon>Spiralia</taxon>
        <taxon>Lophotrochozoa</taxon>
        <taxon>Brachiopoda</taxon>
        <taxon>Linguliformea</taxon>
        <taxon>Lingulata</taxon>
        <taxon>Lingulida</taxon>
        <taxon>Linguloidea</taxon>
        <taxon>Lingulidae</taxon>
        <taxon>Lingula</taxon>
    </lineage>
</organism>
<dbReference type="InterPro" id="IPR018326">
    <property type="entry name" value="Rad4_beta-hairpin_dom1"/>
</dbReference>
<dbReference type="Pfam" id="PF10403">
    <property type="entry name" value="BHD_1"/>
    <property type="match status" value="1"/>
</dbReference>